<evidence type="ECO:0000313" key="2">
    <source>
        <dbReference type="EMBL" id="KAJ8419746.1"/>
    </source>
</evidence>
<dbReference type="AlphaFoldDB" id="A0A9Q1GID6"/>
<comment type="caution">
    <text evidence="2">The sequence shown here is derived from an EMBL/GenBank/DDBJ whole genome shotgun (WGS) entry which is preliminary data.</text>
</comment>
<name>A0A9Q1GID6_9CARY</name>
<feature type="region of interest" description="Disordered" evidence="1">
    <location>
        <begin position="100"/>
        <end position="178"/>
    </location>
</feature>
<proteinExistence type="predicted"/>
<sequence length="178" mass="20599">MELDIKYWGIEILSKLGSMLGIPIKPNKITKEKSALSYARLLIEIPLNGPFPKHIDFVNDWDVIVRQKVTYEWKLTQCSFYQMLGLEELNCRKKAKTRQEWGPVQRGEAANPSSIVGPQHTDNGKEQDGYITPRRTVQGSYTHRQVPIHSPMQNAFQALMNEEESTDELNERRDPPYR</sequence>
<keyword evidence="3" id="KW-1185">Reference proteome</keyword>
<evidence type="ECO:0000256" key="1">
    <source>
        <dbReference type="SAM" id="MobiDB-lite"/>
    </source>
</evidence>
<organism evidence="2 3">
    <name type="scientific">Carnegiea gigantea</name>
    <dbReference type="NCBI Taxonomy" id="171969"/>
    <lineage>
        <taxon>Eukaryota</taxon>
        <taxon>Viridiplantae</taxon>
        <taxon>Streptophyta</taxon>
        <taxon>Embryophyta</taxon>
        <taxon>Tracheophyta</taxon>
        <taxon>Spermatophyta</taxon>
        <taxon>Magnoliopsida</taxon>
        <taxon>eudicotyledons</taxon>
        <taxon>Gunneridae</taxon>
        <taxon>Pentapetalae</taxon>
        <taxon>Caryophyllales</taxon>
        <taxon>Cactineae</taxon>
        <taxon>Cactaceae</taxon>
        <taxon>Cactoideae</taxon>
        <taxon>Echinocereeae</taxon>
        <taxon>Carnegiea</taxon>
    </lineage>
</organism>
<dbReference type="OrthoDB" id="1939300at2759"/>
<dbReference type="InterPro" id="IPR040256">
    <property type="entry name" value="At4g02000-like"/>
</dbReference>
<evidence type="ECO:0000313" key="3">
    <source>
        <dbReference type="Proteomes" id="UP001153076"/>
    </source>
</evidence>
<accession>A0A9Q1GID6</accession>
<dbReference type="Proteomes" id="UP001153076">
    <property type="component" value="Unassembled WGS sequence"/>
</dbReference>
<dbReference type="PANTHER" id="PTHR31286">
    <property type="entry name" value="GLYCINE-RICH CELL WALL STRUCTURAL PROTEIN 1.8-LIKE"/>
    <property type="match status" value="1"/>
</dbReference>
<dbReference type="PANTHER" id="PTHR31286:SF165">
    <property type="entry name" value="DUF4283 DOMAIN-CONTAINING PROTEIN"/>
    <property type="match status" value="1"/>
</dbReference>
<reference evidence="2" key="1">
    <citation type="submission" date="2022-04" db="EMBL/GenBank/DDBJ databases">
        <title>Carnegiea gigantea Genome sequencing and assembly v2.</title>
        <authorList>
            <person name="Copetti D."/>
            <person name="Sanderson M.J."/>
            <person name="Burquez A."/>
            <person name="Wojciechowski M.F."/>
        </authorList>
    </citation>
    <scope>NUCLEOTIDE SEQUENCE</scope>
    <source>
        <strain evidence="2">SGP5-SGP5p</strain>
        <tissue evidence="2">Aerial part</tissue>
    </source>
</reference>
<gene>
    <name evidence="2" type="ORF">Cgig2_019154</name>
</gene>
<dbReference type="EMBL" id="JAKOGI010004501">
    <property type="protein sequence ID" value="KAJ8419746.1"/>
    <property type="molecule type" value="Genomic_DNA"/>
</dbReference>
<feature type="compositionally biased region" description="Basic and acidic residues" evidence="1">
    <location>
        <begin position="169"/>
        <end position="178"/>
    </location>
</feature>
<protein>
    <submittedName>
        <fullName evidence="2">Uncharacterized protein</fullName>
    </submittedName>
</protein>